<dbReference type="PANTHER" id="PTHR45339">
    <property type="entry name" value="HYBRID SIGNAL TRANSDUCTION HISTIDINE KINASE J"/>
    <property type="match status" value="1"/>
</dbReference>
<dbReference type="Gene3D" id="3.40.50.300">
    <property type="entry name" value="P-loop containing nucleotide triphosphate hydrolases"/>
    <property type="match status" value="1"/>
</dbReference>
<comment type="catalytic activity">
    <reaction evidence="1">
        <text>ATP + protein L-histidine = ADP + protein N-phospho-L-histidine.</text>
        <dbReference type="EC" id="2.7.13.3"/>
    </reaction>
</comment>
<dbReference type="InterPro" id="IPR027417">
    <property type="entry name" value="P-loop_NTPase"/>
</dbReference>
<dbReference type="InterPro" id="IPR000719">
    <property type="entry name" value="Prot_kinase_dom"/>
</dbReference>
<evidence type="ECO:0000256" key="6">
    <source>
        <dbReference type="ARBA" id="ARBA00022777"/>
    </source>
</evidence>
<dbReference type="OMA" id="TRYKLEY"/>
<evidence type="ECO:0000256" key="1">
    <source>
        <dbReference type="ARBA" id="ARBA00000085"/>
    </source>
</evidence>
<dbReference type="InterPro" id="IPR005467">
    <property type="entry name" value="His_kinase_dom"/>
</dbReference>
<keyword evidence="4" id="KW-0808">Transferase</keyword>
<dbReference type="PROSITE" id="PS50109">
    <property type="entry name" value="HIS_KIN"/>
    <property type="match status" value="1"/>
</dbReference>
<dbReference type="STRING" id="1198029.A0A1U7LRP8"/>
<dbReference type="GO" id="GO:0000155">
    <property type="term" value="F:phosphorelay sensor kinase activity"/>
    <property type="evidence" value="ECO:0007669"/>
    <property type="project" value="InterPro"/>
</dbReference>
<dbReference type="InterPro" id="IPR004358">
    <property type="entry name" value="Sig_transdc_His_kin-like_C"/>
</dbReference>
<evidence type="ECO:0000256" key="7">
    <source>
        <dbReference type="ARBA" id="ARBA00022840"/>
    </source>
</evidence>
<dbReference type="InterPro" id="IPR003018">
    <property type="entry name" value="GAF"/>
</dbReference>
<evidence type="ECO:0000256" key="9">
    <source>
        <dbReference type="PROSITE-ProRule" id="PRU00169"/>
    </source>
</evidence>
<dbReference type="PRINTS" id="PR00344">
    <property type="entry name" value="BCTRLSENSOR"/>
</dbReference>
<evidence type="ECO:0000259" key="13">
    <source>
        <dbReference type="PROSITE" id="PS50110"/>
    </source>
</evidence>
<dbReference type="InterPro" id="IPR036097">
    <property type="entry name" value="HisK_dim/P_sf"/>
</dbReference>
<evidence type="ECO:0000256" key="2">
    <source>
        <dbReference type="ARBA" id="ARBA00012438"/>
    </source>
</evidence>
<dbReference type="Pfam" id="PF00069">
    <property type="entry name" value="Pkinase"/>
    <property type="match status" value="1"/>
</dbReference>
<proteinExistence type="predicted"/>
<dbReference type="InterPro" id="IPR041664">
    <property type="entry name" value="AAA_16"/>
</dbReference>
<feature type="domain" description="Histidine kinase" evidence="12">
    <location>
        <begin position="1607"/>
        <end position="1847"/>
    </location>
</feature>
<keyword evidence="7" id="KW-0067">ATP-binding</keyword>
<dbReference type="EC" id="2.7.13.3" evidence="2"/>
<dbReference type="PANTHER" id="PTHR45339:SF5">
    <property type="entry name" value="HISTIDINE KINASE"/>
    <property type="match status" value="1"/>
</dbReference>
<dbReference type="SUPFAM" id="SSF55874">
    <property type="entry name" value="ATPase domain of HSP90 chaperone/DNA topoisomerase II/histidine kinase"/>
    <property type="match status" value="1"/>
</dbReference>
<dbReference type="SUPFAM" id="SSF56112">
    <property type="entry name" value="Protein kinase-like (PK-like)"/>
    <property type="match status" value="1"/>
</dbReference>
<organism evidence="14 15">
    <name type="scientific">Neolecta irregularis (strain DAH-3)</name>
    <dbReference type="NCBI Taxonomy" id="1198029"/>
    <lineage>
        <taxon>Eukaryota</taxon>
        <taxon>Fungi</taxon>
        <taxon>Dikarya</taxon>
        <taxon>Ascomycota</taxon>
        <taxon>Taphrinomycotina</taxon>
        <taxon>Neolectales</taxon>
        <taxon>Neolectaceae</taxon>
        <taxon>Neolecta</taxon>
    </lineage>
</organism>
<dbReference type="Pfam" id="PF13191">
    <property type="entry name" value="AAA_16"/>
    <property type="match status" value="1"/>
</dbReference>
<dbReference type="Proteomes" id="UP000186594">
    <property type="component" value="Unassembled WGS sequence"/>
</dbReference>
<keyword evidence="15" id="KW-1185">Reference proteome</keyword>
<dbReference type="PROSITE" id="PS50011">
    <property type="entry name" value="PROTEIN_KINASE_DOM"/>
    <property type="match status" value="1"/>
</dbReference>
<dbReference type="SUPFAM" id="SSF47384">
    <property type="entry name" value="Homodimeric domain of signal transducing histidine kinase"/>
    <property type="match status" value="1"/>
</dbReference>
<evidence type="ECO:0000259" key="11">
    <source>
        <dbReference type="PROSITE" id="PS50011"/>
    </source>
</evidence>
<dbReference type="InterPro" id="IPR003661">
    <property type="entry name" value="HisK_dim/P_dom"/>
</dbReference>
<dbReference type="CDD" id="cd16922">
    <property type="entry name" value="HATPase_EvgS-ArcB-TorS-like"/>
    <property type="match status" value="1"/>
</dbReference>
<dbReference type="Gene3D" id="1.10.510.10">
    <property type="entry name" value="Transferase(Phosphotransferase) domain 1"/>
    <property type="match status" value="1"/>
</dbReference>
<dbReference type="Gene3D" id="1.10.287.130">
    <property type="match status" value="1"/>
</dbReference>
<dbReference type="OrthoDB" id="60033at2759"/>
<dbReference type="SMART" id="SM00220">
    <property type="entry name" value="S_TKc"/>
    <property type="match status" value="1"/>
</dbReference>
<dbReference type="Pfam" id="PF02518">
    <property type="entry name" value="HATPase_c"/>
    <property type="match status" value="1"/>
</dbReference>
<sequence length="2174" mass="244172">MKPGDQVHIQGYSQGILIWKIKGIAVVRALGPEHKWCLLKLAIRPDYRSIARLKHEWNILKELHGSPGVTKNATWGNSTFGPSISVESTQETFRERFIVPGYHWDWKYFIFCAKAIVQAIHQVHARNICHRLIRPDVFYINQNEITLRDFFESSKLEMDEPISDILDGQLPYLAPESTGRTGRIGSDMRADFYSLGASFYELITGKLPFAAQDQLGLVHAHVAQPVIPLYEIDSSVPRMISDIVVKLLQKQPEDRYSTLEGLIYDLEEINNRLLDGRPSEGFQAGRLDLASRFILSQRLHGREGEVKIIRDAFDRVQQSGKSELAFVTGFSGVGKSRLIKELYEQLTMARAFFVSGKFEQNKRNVPFSALIQALSSLTKQLYTETEDSLQKWRLKIEQALGEEIRVLAEVVPDLNKLLGESQHYPPLPELAPLASEERFKRNLKKFLELFADPGRPLIMFIDDLQWAGHADIRAFIGTVDRSGKDAAENLLFLCAYRDHEMTADQLAILSTQLENATVNIHLGPLKYKQVQDIVCETLCRTDIESPDIAELCRHMMLRTRGNAFFVTQLLKTLYVKECIVFDYSLAQWVWDMPATEKLEIADDILTLVLSQLHQLVGENTRRTLVTAAALGNSEFRLDTMALVLQSTPYEIAHWLFPALLSGFILPGSSNYRIPLAMDEDTAEYASVANPSGTFSQTTYHAMMKDISKEVTYRFLHDRVQESAYNLYSQSKMMVLHLNIGRIFLQNYDSQAIQDNIFEVCQQLNRGISLVTDPSEQYLIAELNIDAASKALQQTAFCVARDHLDVAISLINRVSPLWLRCLELKFAADFSLCDYSAALQAADDYLSASTTRTQKVFITERKCKALMASGSIDQALNLGIECLHWLGFEFPRLNNTEGLAEMESKLWDMIPVNISAISDVEKLPDLTDTFLLQVTKLMVTLIPPLFLISIQHSLVICLLAATQAIEHGNSGYSAYVYAFIALWFSDVDAPRCNFAAGGRWCDVSENVVERLGTVQLKAASYTIIGCVRSWTRHMRLSRGPFELAIKNAETAWDGEYIAFAGLDLLMWSEFGGEPLDKVWEVGAKLEPVIRTFNRDVGTFYFTPFFQGLCNLRGQGRSKDICILEGPIFHELEDRDRLTGMGLHLCYYYLIKCKLSILFGRKDLALEITNLGEKVIPEAAGMLAQPMFAFYSTLAYFDNIDSLNEEQMAIITRNIDRMQKWADACPENFKPLYLIMKAEVAKQENTILEAVKLYDEAIAYAAEQQRHQVVALANERAGEMLSATMGKKMALGYFSDAYQNYLKQDHTATGLFDAHLLNSPDPYSFIIPFGKNRQSAADMPDMKTLQISDWVAPMTNPEDGFETSRPPTPRFEHPPLQPGNQLDWMSVMKATLTISSETEYPALVKRIMQILLAAAGADYCALAVCKDNVLRVEATGTIDSMTLHPSLPLDECADLLPLKVIRYVLHSDRQIVDLKQFEKDVPVTDEYLSKHNPKSMLAVPLKNQSSLVAVIYLQNNHISQVFTKHRTEIIQLLLSQAAISIQKAEYGQQLETYAHSLKQMVENGTRELTSKNATLHAQIRERQRVEIELKAAKETAENATRMKSNFLAMMSHEIRTPCNGIYGCTTLLLDSQLNHQQSEYVSTIRESSASLLHIINDILDLARIENNSIELESAPFSIRSCIEGTLSMIGPEAYSKNLEIAYISGIDEALDGIIGDLTRVRQCVLNLVYNALKFTASGEIRVTSSCQTVSQTSSGEKVIDVIINVIDTGMGIPPEKEDRLFKLFSQVDTSSTRVFGGSGLGLVTSRRLAQLMGGDLHFQPRNSGDITMDGAAENDQTGSNFLFSFKATVDPNVNLSVTMPTHDLKARVCVVCDTSLLMQASLSQILGSFGLEVIICDTFAELNRFVLDKLEFAFIGNIGESDRAHIIDALKKYSQIRAIILVTAPGDTFSDTLGNTQADSVLMKPIKKNRLYDENSRYQLKFRYHVIRQFLPLEGYTLENPKDAANILEPEPMEMTGSRKLSILLVEDNKVNVMVAIKLLKREGFDEVDVAHDGAEAVEASGVKCYDLILMDINMPRMDGLQATSLIRQTQSPQGSPHIVALTANAMSGDRDRCLTAGCNDYLTKPVKLNELQRILKFCMSDAFRKRKTTGRLYSIKRKSSDISDGRTGGWIIKTQ</sequence>
<keyword evidence="3 9" id="KW-0597">Phosphoprotein</keyword>
<keyword evidence="5" id="KW-0547">Nucleotide-binding</keyword>
<dbReference type="InterPro" id="IPR036890">
    <property type="entry name" value="HATPase_C_sf"/>
</dbReference>
<feature type="domain" description="Protein kinase" evidence="11">
    <location>
        <begin position="1"/>
        <end position="274"/>
    </location>
</feature>
<keyword evidence="8" id="KW-0902">Two-component regulatory system</keyword>
<dbReference type="SMART" id="SM00448">
    <property type="entry name" value="REC"/>
    <property type="match status" value="1"/>
</dbReference>
<dbReference type="InterPro" id="IPR003594">
    <property type="entry name" value="HATPase_dom"/>
</dbReference>
<dbReference type="SUPFAM" id="SSF55781">
    <property type="entry name" value="GAF domain-like"/>
    <property type="match status" value="1"/>
</dbReference>
<dbReference type="Pfam" id="PF00072">
    <property type="entry name" value="Response_reg"/>
    <property type="match status" value="1"/>
</dbReference>
<dbReference type="SUPFAM" id="SSF52172">
    <property type="entry name" value="CheY-like"/>
    <property type="match status" value="1"/>
</dbReference>
<dbReference type="CDD" id="cd17546">
    <property type="entry name" value="REC_hyHK_CKI1_RcsC-like"/>
    <property type="match status" value="1"/>
</dbReference>
<protein>
    <recommendedName>
        <fullName evidence="2">histidine kinase</fullName>
        <ecNumber evidence="2">2.7.13.3</ecNumber>
    </recommendedName>
</protein>
<name>A0A1U7LRP8_NEOID</name>
<dbReference type="SMART" id="SM00065">
    <property type="entry name" value="GAF"/>
    <property type="match status" value="1"/>
</dbReference>
<dbReference type="GO" id="GO:0005524">
    <property type="term" value="F:ATP binding"/>
    <property type="evidence" value="ECO:0007669"/>
    <property type="project" value="UniProtKB-KW"/>
</dbReference>
<dbReference type="InterPro" id="IPR011006">
    <property type="entry name" value="CheY-like_superfamily"/>
</dbReference>
<dbReference type="Gene3D" id="3.30.565.10">
    <property type="entry name" value="Histidine kinase-like ATPase, C-terminal domain"/>
    <property type="match status" value="1"/>
</dbReference>
<evidence type="ECO:0000256" key="8">
    <source>
        <dbReference type="ARBA" id="ARBA00023012"/>
    </source>
</evidence>
<dbReference type="PROSITE" id="PS50110">
    <property type="entry name" value="RESPONSE_REGULATORY"/>
    <property type="match status" value="1"/>
</dbReference>
<accession>A0A1U7LRP8</accession>
<evidence type="ECO:0000256" key="10">
    <source>
        <dbReference type="SAM" id="Coils"/>
    </source>
</evidence>
<dbReference type="Gene3D" id="3.40.50.2300">
    <property type="match status" value="1"/>
</dbReference>
<dbReference type="InterPro" id="IPR029016">
    <property type="entry name" value="GAF-like_dom_sf"/>
</dbReference>
<comment type="caution">
    <text evidence="14">The sequence shown here is derived from an EMBL/GenBank/DDBJ whole genome shotgun (WGS) entry which is preliminary data.</text>
</comment>
<dbReference type="SUPFAM" id="SSF52540">
    <property type="entry name" value="P-loop containing nucleoside triphosphate hydrolases"/>
    <property type="match status" value="1"/>
</dbReference>
<evidence type="ECO:0000259" key="12">
    <source>
        <dbReference type="PROSITE" id="PS50109"/>
    </source>
</evidence>
<evidence type="ECO:0000313" key="14">
    <source>
        <dbReference type="EMBL" id="OLL25298.1"/>
    </source>
</evidence>
<dbReference type="Pfam" id="PF01590">
    <property type="entry name" value="GAF"/>
    <property type="match status" value="1"/>
</dbReference>
<dbReference type="FunFam" id="1.10.287.130:FF:000002">
    <property type="entry name" value="Two-component osmosensing histidine kinase"/>
    <property type="match status" value="1"/>
</dbReference>
<evidence type="ECO:0000256" key="5">
    <source>
        <dbReference type="ARBA" id="ARBA00022741"/>
    </source>
</evidence>
<dbReference type="SMART" id="SM00387">
    <property type="entry name" value="HATPase_c"/>
    <property type="match status" value="1"/>
</dbReference>
<dbReference type="InterPro" id="IPR001789">
    <property type="entry name" value="Sig_transdc_resp-reg_receiver"/>
</dbReference>
<dbReference type="SMART" id="SM00388">
    <property type="entry name" value="HisKA"/>
    <property type="match status" value="1"/>
</dbReference>
<dbReference type="Pfam" id="PF00512">
    <property type="entry name" value="HisKA"/>
    <property type="match status" value="1"/>
</dbReference>
<dbReference type="InterPro" id="IPR011009">
    <property type="entry name" value="Kinase-like_dom_sf"/>
</dbReference>
<feature type="coiled-coil region" evidence="10">
    <location>
        <begin position="1573"/>
        <end position="1600"/>
    </location>
</feature>
<feature type="modified residue" description="4-aspartylphosphate" evidence="9">
    <location>
        <position position="2070"/>
    </location>
</feature>
<evidence type="ECO:0000313" key="15">
    <source>
        <dbReference type="Proteomes" id="UP000186594"/>
    </source>
</evidence>
<dbReference type="EMBL" id="LXFE01000446">
    <property type="protein sequence ID" value="OLL25298.1"/>
    <property type="molecule type" value="Genomic_DNA"/>
</dbReference>
<keyword evidence="10" id="KW-0175">Coiled coil</keyword>
<evidence type="ECO:0000256" key="4">
    <source>
        <dbReference type="ARBA" id="ARBA00022679"/>
    </source>
</evidence>
<reference evidence="14 15" key="1">
    <citation type="submission" date="2016-04" db="EMBL/GenBank/DDBJ databases">
        <title>Evolutionary innovation and constraint leading to complex multicellularity in the Ascomycota.</title>
        <authorList>
            <person name="Cisse O."/>
            <person name="Nguyen A."/>
            <person name="Hewitt D.A."/>
            <person name="Jedd G."/>
            <person name="Stajich J.E."/>
        </authorList>
    </citation>
    <scope>NUCLEOTIDE SEQUENCE [LARGE SCALE GENOMIC DNA]</scope>
    <source>
        <strain evidence="14 15">DAH-3</strain>
    </source>
</reference>
<keyword evidence="6 14" id="KW-0418">Kinase</keyword>
<evidence type="ECO:0000256" key="3">
    <source>
        <dbReference type="ARBA" id="ARBA00022553"/>
    </source>
</evidence>
<dbReference type="CDD" id="cd00082">
    <property type="entry name" value="HisKA"/>
    <property type="match status" value="1"/>
</dbReference>
<gene>
    <name evidence="14" type="ORF">NEOLI_003432</name>
</gene>
<dbReference type="Gene3D" id="3.30.450.40">
    <property type="match status" value="1"/>
</dbReference>
<feature type="domain" description="Response regulatory" evidence="13">
    <location>
        <begin position="2020"/>
        <end position="2138"/>
    </location>
</feature>